<evidence type="ECO:0000313" key="1">
    <source>
        <dbReference type="EMBL" id="MFC0048559.1"/>
    </source>
</evidence>
<dbReference type="RefSeq" id="WP_377242857.1">
    <property type="nucleotide sequence ID" value="NZ_JBHLXP010000001.1"/>
</dbReference>
<reference evidence="1 2" key="1">
    <citation type="submission" date="2024-09" db="EMBL/GenBank/DDBJ databases">
        <authorList>
            <person name="Sun Q."/>
            <person name="Mori K."/>
        </authorList>
    </citation>
    <scope>NUCLEOTIDE SEQUENCE [LARGE SCALE GENOMIC DNA]</scope>
    <source>
        <strain evidence="1 2">KCTC 23315</strain>
    </source>
</reference>
<organism evidence="1 2">
    <name type="scientific">Rheinheimera tilapiae</name>
    <dbReference type="NCBI Taxonomy" id="875043"/>
    <lineage>
        <taxon>Bacteria</taxon>
        <taxon>Pseudomonadati</taxon>
        <taxon>Pseudomonadota</taxon>
        <taxon>Gammaproteobacteria</taxon>
        <taxon>Chromatiales</taxon>
        <taxon>Chromatiaceae</taxon>
        <taxon>Rheinheimera</taxon>
    </lineage>
</organism>
<gene>
    <name evidence="1" type="ORF">ACFFJP_09685</name>
</gene>
<comment type="caution">
    <text evidence="1">The sequence shown here is derived from an EMBL/GenBank/DDBJ whole genome shotgun (WGS) entry which is preliminary data.</text>
</comment>
<sequence length="300" mass="33362">MLFAEFAVNPEQVNSLDNLAQLKSSFDFSRGTLISAFPKNWLALLDQRIAGNLSQIQKQRMVALLTTIRDRAVVKSGRDYAGDNWVQAAHAINDQKPFYSIVGSDTNAPPRHLPSLEQLELIDFESFGSIDVPRNALALIQPVAPLLSASSRIRLVDPYACPTKPSVTAVLRSLFGVIGTKQCVVEIYSKEAAVRDLVEAHFQQLTRLLPDNIRLIWSVLNDGGTGQLHQRLLFTERGGVIFDRGFIEPSVHEQRLVSTNLRTMNRAQVDNATRDYNDAQPFVPCVSKLSSTDPAYLTED</sequence>
<evidence type="ECO:0000313" key="2">
    <source>
        <dbReference type="Proteomes" id="UP001589813"/>
    </source>
</evidence>
<proteinExistence type="predicted"/>
<keyword evidence="2" id="KW-1185">Reference proteome</keyword>
<protein>
    <submittedName>
        <fullName evidence="1">Uncharacterized protein</fullName>
    </submittedName>
</protein>
<accession>A0ABV6BCG6</accession>
<name>A0ABV6BCG6_9GAMM</name>
<dbReference type="EMBL" id="JBHLXP010000001">
    <property type="protein sequence ID" value="MFC0048559.1"/>
    <property type="molecule type" value="Genomic_DNA"/>
</dbReference>
<dbReference type="Proteomes" id="UP001589813">
    <property type="component" value="Unassembled WGS sequence"/>
</dbReference>